<sequence length="382" mass="43589">MFPMVRKRSPGQQLALQGAESSEEVRRRPRECNVFVNQPRVGSGGQLETEATCSAPGLPATTHPSPHGGGGGVSTGKREAADRLRSSPSPRDAVVLRSTFAVLCWQVAEVAYVDEMASLNPLVPLSLPPSYLLPRPQLFVFLSFFFLFFLKETICSKTRRSGPRLGAESPASLLEDVMGQALQKIHGCKQPKVSLFRRKKLLCEFNTFYDINKDGVITADDFNEARLHICKLNGWQAGTAKYEKTKELFDEIWTLLRADADYNSDEKITSEEWISLWERRLELESREQEEDAPKWLATYMWFRFNMYDRTGDGVVDCDEFCYVLEHFGIPPRQSRQCYLIMTENDTKKLDYDYFCELAEEYLNSEDECALGNFITGRLDFRS</sequence>
<evidence type="ECO:0000259" key="3">
    <source>
        <dbReference type="PROSITE" id="PS50222"/>
    </source>
</evidence>
<protein>
    <recommendedName>
        <fullName evidence="3">EF-hand domain-containing protein</fullName>
    </recommendedName>
</protein>
<keyword evidence="5" id="KW-1185">Reference proteome</keyword>
<dbReference type="Proteomes" id="UP000821853">
    <property type="component" value="Chromosome 2"/>
</dbReference>
<dbReference type="PROSITE" id="PS50222">
    <property type="entry name" value="EF_HAND_2"/>
    <property type="match status" value="1"/>
</dbReference>
<proteinExistence type="predicted"/>
<gene>
    <name evidence="4" type="ORF">HPB48_016924</name>
</gene>
<dbReference type="GO" id="GO:0005509">
    <property type="term" value="F:calcium ion binding"/>
    <property type="evidence" value="ECO:0007669"/>
    <property type="project" value="InterPro"/>
</dbReference>
<feature type="compositionally biased region" description="Basic and acidic residues" evidence="2">
    <location>
        <begin position="76"/>
        <end position="85"/>
    </location>
</feature>
<evidence type="ECO:0000256" key="2">
    <source>
        <dbReference type="SAM" id="MobiDB-lite"/>
    </source>
</evidence>
<comment type="caution">
    <text evidence="4">The sequence shown here is derived from an EMBL/GenBank/DDBJ whole genome shotgun (WGS) entry which is preliminary data.</text>
</comment>
<dbReference type="InterPro" id="IPR002048">
    <property type="entry name" value="EF_hand_dom"/>
</dbReference>
<evidence type="ECO:0000313" key="4">
    <source>
        <dbReference type="EMBL" id="KAH9369209.1"/>
    </source>
</evidence>
<dbReference type="PROSITE" id="PS00018">
    <property type="entry name" value="EF_HAND_1"/>
    <property type="match status" value="1"/>
</dbReference>
<dbReference type="Pfam" id="PF13202">
    <property type="entry name" value="EF-hand_5"/>
    <property type="match status" value="1"/>
</dbReference>
<evidence type="ECO:0000256" key="1">
    <source>
        <dbReference type="ARBA" id="ARBA00022837"/>
    </source>
</evidence>
<dbReference type="OrthoDB" id="9974725at2759"/>
<accession>A0A9J6G361</accession>
<feature type="domain" description="EF-hand" evidence="3">
    <location>
        <begin position="304"/>
        <end position="330"/>
    </location>
</feature>
<evidence type="ECO:0000313" key="5">
    <source>
        <dbReference type="Proteomes" id="UP000821853"/>
    </source>
</evidence>
<dbReference type="SUPFAM" id="SSF47473">
    <property type="entry name" value="EF-hand"/>
    <property type="match status" value="1"/>
</dbReference>
<dbReference type="EMBL" id="JABSTR010000004">
    <property type="protein sequence ID" value="KAH9369209.1"/>
    <property type="molecule type" value="Genomic_DNA"/>
</dbReference>
<dbReference type="VEuPathDB" id="VectorBase:HLOH_063082"/>
<name>A0A9J6G361_HAELO</name>
<dbReference type="InterPro" id="IPR011992">
    <property type="entry name" value="EF-hand-dom_pair"/>
</dbReference>
<dbReference type="Gene3D" id="1.10.238.10">
    <property type="entry name" value="EF-hand"/>
    <property type="match status" value="1"/>
</dbReference>
<keyword evidence="1" id="KW-0106">Calcium</keyword>
<feature type="region of interest" description="Disordered" evidence="2">
    <location>
        <begin position="1"/>
        <end position="88"/>
    </location>
</feature>
<reference evidence="4 5" key="1">
    <citation type="journal article" date="2020" name="Cell">
        <title>Large-Scale Comparative Analyses of Tick Genomes Elucidate Their Genetic Diversity and Vector Capacities.</title>
        <authorList>
            <consortium name="Tick Genome and Microbiome Consortium (TIGMIC)"/>
            <person name="Jia N."/>
            <person name="Wang J."/>
            <person name="Shi W."/>
            <person name="Du L."/>
            <person name="Sun Y."/>
            <person name="Zhan W."/>
            <person name="Jiang J.F."/>
            <person name="Wang Q."/>
            <person name="Zhang B."/>
            <person name="Ji P."/>
            <person name="Bell-Sakyi L."/>
            <person name="Cui X.M."/>
            <person name="Yuan T.T."/>
            <person name="Jiang B.G."/>
            <person name="Yang W.F."/>
            <person name="Lam T.T."/>
            <person name="Chang Q.C."/>
            <person name="Ding S.J."/>
            <person name="Wang X.J."/>
            <person name="Zhu J.G."/>
            <person name="Ruan X.D."/>
            <person name="Zhao L."/>
            <person name="Wei J.T."/>
            <person name="Ye R.Z."/>
            <person name="Que T.C."/>
            <person name="Du C.H."/>
            <person name="Zhou Y.H."/>
            <person name="Cheng J.X."/>
            <person name="Dai P.F."/>
            <person name="Guo W.B."/>
            <person name="Han X.H."/>
            <person name="Huang E.J."/>
            <person name="Li L.F."/>
            <person name="Wei W."/>
            <person name="Gao Y.C."/>
            <person name="Liu J.Z."/>
            <person name="Shao H.Z."/>
            <person name="Wang X."/>
            <person name="Wang C.C."/>
            <person name="Yang T.C."/>
            <person name="Huo Q.B."/>
            <person name="Li W."/>
            <person name="Chen H.Y."/>
            <person name="Chen S.E."/>
            <person name="Zhou L.G."/>
            <person name="Ni X.B."/>
            <person name="Tian J.H."/>
            <person name="Sheng Y."/>
            <person name="Liu T."/>
            <person name="Pan Y.S."/>
            <person name="Xia L.Y."/>
            <person name="Li J."/>
            <person name="Zhao F."/>
            <person name="Cao W.C."/>
        </authorList>
    </citation>
    <scope>NUCLEOTIDE SEQUENCE [LARGE SCALE GENOMIC DNA]</scope>
    <source>
        <strain evidence="4">HaeL-2018</strain>
    </source>
</reference>
<organism evidence="4 5">
    <name type="scientific">Haemaphysalis longicornis</name>
    <name type="common">Bush tick</name>
    <dbReference type="NCBI Taxonomy" id="44386"/>
    <lineage>
        <taxon>Eukaryota</taxon>
        <taxon>Metazoa</taxon>
        <taxon>Ecdysozoa</taxon>
        <taxon>Arthropoda</taxon>
        <taxon>Chelicerata</taxon>
        <taxon>Arachnida</taxon>
        <taxon>Acari</taxon>
        <taxon>Parasitiformes</taxon>
        <taxon>Ixodida</taxon>
        <taxon>Ixodoidea</taxon>
        <taxon>Ixodidae</taxon>
        <taxon>Haemaphysalinae</taxon>
        <taxon>Haemaphysalis</taxon>
    </lineage>
</organism>
<dbReference type="AlphaFoldDB" id="A0A9J6G361"/>
<dbReference type="InterPro" id="IPR018247">
    <property type="entry name" value="EF_Hand_1_Ca_BS"/>
</dbReference>